<evidence type="ECO:0000313" key="2">
    <source>
        <dbReference type="Proteomes" id="UP001256827"/>
    </source>
</evidence>
<dbReference type="RefSeq" id="WP_310765866.1">
    <property type="nucleotide sequence ID" value="NZ_CP134050.1"/>
</dbReference>
<gene>
    <name evidence="1" type="ORF">RGB73_25630</name>
</gene>
<name>A0ABY9T1Z8_BREBE</name>
<dbReference type="Proteomes" id="UP001256827">
    <property type="component" value="Chromosome"/>
</dbReference>
<dbReference type="InterPro" id="IPR021617">
    <property type="entry name" value="DUF3231"/>
</dbReference>
<keyword evidence="2" id="KW-1185">Reference proteome</keyword>
<sequence length="349" mass="39788">MDEQMSPKEQPHILDQHQNDKLTSAEQGKLWATYVGNTMSVCVLSYMINHVEDQEIKHVLQSTLHLSEQFLQTIKEIFARENYPIPTGFTKEDVDIAAPRLFEDDFYLHYLKYVAKAGISLYGIAIPLVTRADIRQFFTQCIDQTVDLINQATTVMLKKGLLIKPPYIPYPETVDFIEKHSYHNGFFGRVRPLQALEITHLYDNLENNATSKAVLIGFSQVATSNQAKAYFRRGIEIATSHYDTFRSIMQDEGLTSPSIIDQLVTTSTTAPFSDRLMLFHKLDMYAVRIRAYGNAISMCARHDVVTKYARFLVEVGNYVEDGSNILIDNGWLEQPPQAIDRKALASNKH</sequence>
<protein>
    <submittedName>
        <fullName evidence="1">DUF3231 family protein</fullName>
    </submittedName>
</protein>
<organism evidence="1 2">
    <name type="scientific">Brevibacillus brevis</name>
    <name type="common">Bacillus brevis</name>
    <dbReference type="NCBI Taxonomy" id="1393"/>
    <lineage>
        <taxon>Bacteria</taxon>
        <taxon>Bacillati</taxon>
        <taxon>Bacillota</taxon>
        <taxon>Bacilli</taxon>
        <taxon>Bacillales</taxon>
        <taxon>Paenibacillaceae</taxon>
        <taxon>Brevibacillus</taxon>
    </lineage>
</organism>
<dbReference type="Pfam" id="PF11553">
    <property type="entry name" value="DUF3231"/>
    <property type="match status" value="2"/>
</dbReference>
<proteinExistence type="predicted"/>
<accession>A0ABY9T1Z8</accession>
<dbReference type="EMBL" id="CP134050">
    <property type="protein sequence ID" value="WNC14021.1"/>
    <property type="molecule type" value="Genomic_DNA"/>
</dbReference>
<reference evidence="1 2" key="1">
    <citation type="submission" date="2023-09" db="EMBL/GenBank/DDBJ databases">
        <title>Complete Genome and Methylome dissection of Bacillus brevis NEB573 original source of BbsI restriction endonuclease.</title>
        <authorList>
            <person name="Fomenkov A."/>
            <person name="Roberts R.D."/>
        </authorList>
    </citation>
    <scope>NUCLEOTIDE SEQUENCE [LARGE SCALE GENOMIC DNA]</scope>
    <source>
        <strain evidence="1 2">NEB573</strain>
    </source>
</reference>
<evidence type="ECO:0000313" key="1">
    <source>
        <dbReference type="EMBL" id="WNC14021.1"/>
    </source>
</evidence>
<dbReference type="InterPro" id="IPR012347">
    <property type="entry name" value="Ferritin-like"/>
</dbReference>
<dbReference type="Gene3D" id="1.20.1260.10">
    <property type="match status" value="2"/>
</dbReference>